<comment type="caution">
    <text evidence="1">The sequence shown here is derived from an EMBL/GenBank/DDBJ whole genome shotgun (WGS) entry which is preliminary data.</text>
</comment>
<evidence type="ECO:0000313" key="1">
    <source>
        <dbReference type="EMBL" id="CAB9501465.1"/>
    </source>
</evidence>
<proteinExistence type="predicted"/>
<dbReference type="InterPro" id="IPR003006">
    <property type="entry name" value="Ig/MHC_CS"/>
</dbReference>
<gene>
    <name evidence="1" type="ORF">SEMRO_109_G054640.1</name>
</gene>
<name>A0A9N8DGK7_9STRA</name>
<dbReference type="EMBL" id="CAICTM010000108">
    <property type="protein sequence ID" value="CAB9501465.1"/>
    <property type="molecule type" value="Genomic_DNA"/>
</dbReference>
<dbReference type="AlphaFoldDB" id="A0A9N8DGK7"/>
<dbReference type="Proteomes" id="UP001153069">
    <property type="component" value="Unassembled WGS sequence"/>
</dbReference>
<dbReference type="PROSITE" id="PS00290">
    <property type="entry name" value="IG_MHC"/>
    <property type="match status" value="1"/>
</dbReference>
<evidence type="ECO:0000313" key="2">
    <source>
        <dbReference type="Proteomes" id="UP001153069"/>
    </source>
</evidence>
<dbReference type="OrthoDB" id="47659at2759"/>
<organism evidence="1 2">
    <name type="scientific">Seminavis robusta</name>
    <dbReference type="NCBI Taxonomy" id="568900"/>
    <lineage>
        <taxon>Eukaryota</taxon>
        <taxon>Sar</taxon>
        <taxon>Stramenopiles</taxon>
        <taxon>Ochrophyta</taxon>
        <taxon>Bacillariophyta</taxon>
        <taxon>Bacillariophyceae</taxon>
        <taxon>Bacillariophycidae</taxon>
        <taxon>Naviculales</taxon>
        <taxon>Naviculaceae</taxon>
        <taxon>Seminavis</taxon>
    </lineage>
</organism>
<reference evidence="1" key="1">
    <citation type="submission" date="2020-06" db="EMBL/GenBank/DDBJ databases">
        <authorList>
            <consortium name="Plant Systems Biology data submission"/>
        </authorList>
    </citation>
    <scope>NUCLEOTIDE SEQUENCE</scope>
    <source>
        <strain evidence="1">D6</strain>
    </source>
</reference>
<sequence>MDSMRSSSSSERDGAIKSAPTLTAKYWRMLTLFTCIVGHFIMPSPQRLAVEDPNTCAYVPGAGFSGFFFTMGRLQTVQEPTSLDYYCYSAGCLASTATLGNITTGEALSMALNAQEQWMNGTISRFDVVSQFVDSMIAVGQERTLNAKVLSKLRIITTKSNGWLQQRETVIRTPKSLEDLKTMLVQTTWIPGATGNAFSFEEHSDGAFSSATHPSCPTTVGLPQLSRKTFSFFANLLNMNLKPAQAHAFSKSGMELGLQR</sequence>
<protein>
    <submittedName>
        <fullName evidence="1">Uncharacterized protein</fullName>
    </submittedName>
</protein>
<accession>A0A9N8DGK7</accession>
<keyword evidence="2" id="KW-1185">Reference proteome</keyword>